<dbReference type="InterPro" id="IPR018856">
    <property type="entry name" value="Stn1_N"/>
</dbReference>
<evidence type="ECO:0000259" key="5">
    <source>
        <dbReference type="Pfam" id="PF10451"/>
    </source>
</evidence>
<accession>A0A6G1HEZ3</accession>
<organism evidence="6 7">
    <name type="scientific">Aulographum hederae CBS 113979</name>
    <dbReference type="NCBI Taxonomy" id="1176131"/>
    <lineage>
        <taxon>Eukaryota</taxon>
        <taxon>Fungi</taxon>
        <taxon>Dikarya</taxon>
        <taxon>Ascomycota</taxon>
        <taxon>Pezizomycotina</taxon>
        <taxon>Dothideomycetes</taxon>
        <taxon>Pleosporomycetidae</taxon>
        <taxon>Aulographales</taxon>
        <taxon>Aulographaceae</taxon>
    </lineage>
</organism>
<feature type="region of interest" description="Disordered" evidence="4">
    <location>
        <begin position="203"/>
        <end position="226"/>
    </location>
</feature>
<protein>
    <recommendedName>
        <fullName evidence="5">CST complex subunit Stn1 N-terminal domain-containing protein</fullName>
    </recommendedName>
</protein>
<dbReference type="OrthoDB" id="77828at2759"/>
<evidence type="ECO:0000256" key="1">
    <source>
        <dbReference type="ARBA" id="ARBA00004574"/>
    </source>
</evidence>
<dbReference type="GO" id="GO:0000781">
    <property type="term" value="C:chromosome, telomeric region"/>
    <property type="evidence" value="ECO:0007669"/>
    <property type="project" value="UniProtKB-SubCell"/>
</dbReference>
<keyword evidence="2" id="KW-0158">Chromosome</keyword>
<dbReference type="InterPro" id="IPR012340">
    <property type="entry name" value="NA-bd_OB-fold"/>
</dbReference>
<dbReference type="Pfam" id="PF10451">
    <property type="entry name" value="Stn1"/>
    <property type="match status" value="1"/>
</dbReference>
<evidence type="ECO:0000256" key="3">
    <source>
        <dbReference type="ARBA" id="ARBA00022895"/>
    </source>
</evidence>
<sequence>MNQKDTAPPPIYPACYFRASPTYDAWVKVSAADVHALREEPGFKGQNLYFHLNYPIRYIRLVGLVVAITFISKYVFLELDDGSGRTIEAKITRLPETIASSIDCPSNTEVDNVNLLTGIGYEDVEIDGEIIDIGTVLTARCSLDTFRGVRQAVLQRVSIVKSTEEEARAWEQLAKFRRDVLAKPWVLSEAAMASFDRQLRDEEKKGKKEKVVMDEHEKKKEKKRRKYQAVLAEYERQQEARFELERAKLDAGALDARQ</sequence>
<evidence type="ECO:0000256" key="2">
    <source>
        <dbReference type="ARBA" id="ARBA00022454"/>
    </source>
</evidence>
<dbReference type="Proteomes" id="UP000800041">
    <property type="component" value="Unassembled WGS sequence"/>
</dbReference>
<keyword evidence="7" id="KW-1185">Reference proteome</keyword>
<feature type="compositionally biased region" description="Basic and acidic residues" evidence="4">
    <location>
        <begin position="203"/>
        <end position="218"/>
    </location>
</feature>
<dbReference type="SUPFAM" id="SSF50249">
    <property type="entry name" value="Nucleic acid-binding proteins"/>
    <property type="match status" value="1"/>
</dbReference>
<evidence type="ECO:0000313" key="6">
    <source>
        <dbReference type="EMBL" id="KAF1991801.1"/>
    </source>
</evidence>
<feature type="domain" description="CST complex subunit Stn1 N-terminal" evidence="5">
    <location>
        <begin position="47"/>
        <end position="221"/>
    </location>
</feature>
<comment type="subcellular location">
    <subcellularLocation>
        <location evidence="1">Chromosome</location>
        <location evidence="1">Telomere</location>
    </subcellularLocation>
</comment>
<name>A0A6G1HEZ3_9PEZI</name>
<evidence type="ECO:0000313" key="7">
    <source>
        <dbReference type="Proteomes" id="UP000800041"/>
    </source>
</evidence>
<dbReference type="EMBL" id="ML977138">
    <property type="protein sequence ID" value="KAF1991801.1"/>
    <property type="molecule type" value="Genomic_DNA"/>
</dbReference>
<reference evidence="6" key="1">
    <citation type="journal article" date="2020" name="Stud. Mycol.">
        <title>101 Dothideomycetes genomes: a test case for predicting lifestyles and emergence of pathogens.</title>
        <authorList>
            <person name="Haridas S."/>
            <person name="Albert R."/>
            <person name="Binder M."/>
            <person name="Bloem J."/>
            <person name="Labutti K."/>
            <person name="Salamov A."/>
            <person name="Andreopoulos B."/>
            <person name="Baker S."/>
            <person name="Barry K."/>
            <person name="Bills G."/>
            <person name="Bluhm B."/>
            <person name="Cannon C."/>
            <person name="Castanera R."/>
            <person name="Culley D."/>
            <person name="Daum C."/>
            <person name="Ezra D."/>
            <person name="Gonzalez J."/>
            <person name="Henrissat B."/>
            <person name="Kuo A."/>
            <person name="Liang C."/>
            <person name="Lipzen A."/>
            <person name="Lutzoni F."/>
            <person name="Magnuson J."/>
            <person name="Mondo S."/>
            <person name="Nolan M."/>
            <person name="Ohm R."/>
            <person name="Pangilinan J."/>
            <person name="Park H.-J."/>
            <person name="Ramirez L."/>
            <person name="Alfaro M."/>
            <person name="Sun H."/>
            <person name="Tritt A."/>
            <person name="Yoshinaga Y."/>
            <person name="Zwiers L.-H."/>
            <person name="Turgeon B."/>
            <person name="Goodwin S."/>
            <person name="Spatafora J."/>
            <person name="Crous P."/>
            <person name="Grigoriev I."/>
        </authorList>
    </citation>
    <scope>NUCLEOTIDE SEQUENCE</scope>
    <source>
        <strain evidence="6">CBS 113979</strain>
    </source>
</reference>
<gene>
    <name evidence="6" type="ORF">K402DRAFT_321703</name>
</gene>
<dbReference type="CDD" id="cd03524">
    <property type="entry name" value="RPA2_OBF_family"/>
    <property type="match status" value="1"/>
</dbReference>
<evidence type="ECO:0000256" key="4">
    <source>
        <dbReference type="SAM" id="MobiDB-lite"/>
    </source>
</evidence>
<keyword evidence="3" id="KW-0779">Telomere</keyword>
<dbReference type="AlphaFoldDB" id="A0A6G1HEZ3"/>
<dbReference type="Gene3D" id="2.40.50.140">
    <property type="entry name" value="Nucleic acid-binding proteins"/>
    <property type="match status" value="1"/>
</dbReference>
<proteinExistence type="predicted"/>